<name>A0A4Y2VWR0_ARAVE</name>
<organism evidence="2 3">
    <name type="scientific">Araneus ventricosus</name>
    <name type="common">Orbweaver spider</name>
    <name type="synonym">Epeira ventricosa</name>
    <dbReference type="NCBI Taxonomy" id="182803"/>
    <lineage>
        <taxon>Eukaryota</taxon>
        <taxon>Metazoa</taxon>
        <taxon>Ecdysozoa</taxon>
        <taxon>Arthropoda</taxon>
        <taxon>Chelicerata</taxon>
        <taxon>Arachnida</taxon>
        <taxon>Araneae</taxon>
        <taxon>Araneomorphae</taxon>
        <taxon>Entelegynae</taxon>
        <taxon>Araneoidea</taxon>
        <taxon>Araneidae</taxon>
        <taxon>Araneus</taxon>
    </lineage>
</organism>
<dbReference type="GO" id="GO:1990072">
    <property type="term" value="C:TRAPPIII protein complex"/>
    <property type="evidence" value="ECO:0007669"/>
    <property type="project" value="TreeGrafter"/>
</dbReference>
<comment type="caution">
    <text evidence="2">The sequence shown here is derived from an EMBL/GenBank/DDBJ whole genome shotgun (WGS) entry which is preliminary data.</text>
</comment>
<accession>A0A4Y2VWR0</accession>
<protein>
    <submittedName>
        <fullName evidence="2">Trafficking protein particle complex subunit 13</fullName>
    </submittedName>
</protein>
<evidence type="ECO:0000259" key="1">
    <source>
        <dbReference type="Pfam" id="PF06159"/>
    </source>
</evidence>
<dbReference type="PANTHER" id="PTHR13134">
    <property type="entry name" value="TRAFFICKING PROTEIN PARTICLE COMPLEX SUBUNIT 13"/>
    <property type="match status" value="1"/>
</dbReference>
<evidence type="ECO:0000313" key="3">
    <source>
        <dbReference type="Proteomes" id="UP000499080"/>
    </source>
</evidence>
<dbReference type="EMBL" id="BGPR01051827">
    <property type="protein sequence ID" value="GBO28736.1"/>
    <property type="molecule type" value="Genomic_DNA"/>
</dbReference>
<dbReference type="OrthoDB" id="10250284at2759"/>
<dbReference type="InterPro" id="IPR010378">
    <property type="entry name" value="TRAPPC13"/>
</dbReference>
<dbReference type="Proteomes" id="UP000499080">
    <property type="component" value="Unassembled WGS sequence"/>
</dbReference>
<reference evidence="2 3" key="1">
    <citation type="journal article" date="2019" name="Sci. Rep.">
        <title>Orb-weaving spider Araneus ventricosus genome elucidates the spidroin gene catalogue.</title>
        <authorList>
            <person name="Kono N."/>
            <person name="Nakamura H."/>
            <person name="Ohtoshi R."/>
            <person name="Moran D.A.P."/>
            <person name="Shinohara A."/>
            <person name="Yoshida Y."/>
            <person name="Fujiwara M."/>
            <person name="Mori M."/>
            <person name="Tomita M."/>
            <person name="Arakawa K."/>
        </authorList>
    </citation>
    <scope>NUCLEOTIDE SEQUENCE [LARGE SCALE GENOMIC DNA]</scope>
</reference>
<sequence>MSDSEIKSLCSRPFIAAFNTSTKLSIGILSSTCVSSSLSSLSDTEVWEFINTILHISASADLQIGLQKIVLTGQRGNYCSFTQLNPDESVDDVIHHEVKEIGTHILACTVNYTTMNNEKLHFRKFFKFQ</sequence>
<dbReference type="PANTHER" id="PTHR13134:SF3">
    <property type="entry name" value="TRAFFICKING PROTEIN PARTICLE COMPLEX SUBUNIT 13"/>
    <property type="match status" value="1"/>
</dbReference>
<feature type="non-terminal residue" evidence="2">
    <location>
        <position position="129"/>
    </location>
</feature>
<keyword evidence="3" id="KW-1185">Reference proteome</keyword>
<feature type="domain" description="Trafficking protein particle complex subunit 13 N-terminal" evidence="1">
    <location>
        <begin position="51"/>
        <end position="129"/>
    </location>
</feature>
<evidence type="ECO:0000313" key="2">
    <source>
        <dbReference type="EMBL" id="GBO28736.1"/>
    </source>
</evidence>
<proteinExistence type="predicted"/>
<gene>
    <name evidence="2" type="primary">trappc13_1</name>
    <name evidence="2" type="ORF">AVEN_103666_1</name>
</gene>
<dbReference type="Pfam" id="PF06159">
    <property type="entry name" value="TRAPPC13_N"/>
    <property type="match status" value="1"/>
</dbReference>
<dbReference type="InterPro" id="IPR055427">
    <property type="entry name" value="TRAPPC13_N"/>
</dbReference>
<dbReference type="AlphaFoldDB" id="A0A4Y2VWR0"/>